<dbReference type="CDD" id="cd19411">
    <property type="entry name" value="MCP2201-like_sensor"/>
    <property type="match status" value="1"/>
</dbReference>
<protein>
    <submittedName>
        <fullName evidence="8">Methyl-accepting chemotaxis protein</fullName>
    </submittedName>
</protein>
<dbReference type="PRINTS" id="PR00260">
    <property type="entry name" value="CHEMTRNSDUCR"/>
</dbReference>
<dbReference type="CDD" id="cd06225">
    <property type="entry name" value="HAMP"/>
    <property type="match status" value="1"/>
</dbReference>
<keyword evidence="4" id="KW-0807">Transducer</keyword>
<dbReference type="InterPro" id="IPR004089">
    <property type="entry name" value="MCPsignal_dom"/>
</dbReference>
<feature type="transmembrane region" description="Helical" evidence="5">
    <location>
        <begin position="197"/>
        <end position="217"/>
    </location>
</feature>
<dbReference type="RefSeq" id="WP_075856264.1">
    <property type="nucleotide sequence ID" value="NZ_FMAC01000013.1"/>
</dbReference>
<dbReference type="EMBL" id="FMAC01000013">
    <property type="protein sequence ID" value="SCB36277.1"/>
    <property type="molecule type" value="Genomic_DNA"/>
</dbReference>
<organism evidence="8 9">
    <name type="scientific">Rhizobium hainanense</name>
    <dbReference type="NCBI Taxonomy" id="52131"/>
    <lineage>
        <taxon>Bacteria</taxon>
        <taxon>Pseudomonadati</taxon>
        <taxon>Pseudomonadota</taxon>
        <taxon>Alphaproteobacteria</taxon>
        <taxon>Hyphomicrobiales</taxon>
        <taxon>Rhizobiaceae</taxon>
        <taxon>Rhizobium/Agrobacterium group</taxon>
        <taxon>Rhizobium</taxon>
    </lineage>
</organism>
<dbReference type="FunFam" id="1.10.287.950:FF:000001">
    <property type="entry name" value="Methyl-accepting chemotaxis sensory transducer"/>
    <property type="match status" value="1"/>
</dbReference>
<name>A0A1C3W7U2_9HYPH</name>
<dbReference type="GO" id="GO:0007165">
    <property type="term" value="P:signal transduction"/>
    <property type="evidence" value="ECO:0007669"/>
    <property type="project" value="UniProtKB-KW"/>
</dbReference>
<dbReference type="Gene3D" id="6.10.340.10">
    <property type="match status" value="1"/>
</dbReference>
<dbReference type="InterPro" id="IPR004090">
    <property type="entry name" value="Chemotax_Me-accpt_rcpt"/>
</dbReference>
<comment type="similarity">
    <text evidence="3">Belongs to the methyl-accepting chemotaxis (MCP) protein family.</text>
</comment>
<dbReference type="AlphaFoldDB" id="A0A1C3W7U2"/>
<dbReference type="PANTHER" id="PTHR43531">
    <property type="entry name" value="PROTEIN ICFG"/>
    <property type="match status" value="1"/>
</dbReference>
<dbReference type="SUPFAM" id="SSF58104">
    <property type="entry name" value="Methyl-accepting chemotaxis protein (MCP) signaling domain"/>
    <property type="match status" value="1"/>
</dbReference>
<dbReference type="SMART" id="SM00283">
    <property type="entry name" value="MA"/>
    <property type="match status" value="1"/>
</dbReference>
<dbReference type="CDD" id="cd11386">
    <property type="entry name" value="MCP_signal"/>
    <property type="match status" value="1"/>
</dbReference>
<feature type="transmembrane region" description="Helical" evidence="5">
    <location>
        <begin position="6"/>
        <end position="30"/>
    </location>
</feature>
<dbReference type="GO" id="GO:0004888">
    <property type="term" value="F:transmembrane signaling receptor activity"/>
    <property type="evidence" value="ECO:0007669"/>
    <property type="project" value="InterPro"/>
</dbReference>
<evidence type="ECO:0000259" key="6">
    <source>
        <dbReference type="PROSITE" id="PS50111"/>
    </source>
</evidence>
<evidence type="ECO:0000313" key="9">
    <source>
        <dbReference type="Proteomes" id="UP000186228"/>
    </source>
</evidence>
<dbReference type="InterPro" id="IPR003660">
    <property type="entry name" value="HAMP_dom"/>
</dbReference>
<evidence type="ECO:0000313" key="8">
    <source>
        <dbReference type="EMBL" id="SCB36277.1"/>
    </source>
</evidence>
<dbReference type="Pfam" id="PF12729">
    <property type="entry name" value="4HB_MCP_1"/>
    <property type="match status" value="1"/>
</dbReference>
<keyword evidence="9" id="KW-1185">Reference proteome</keyword>
<evidence type="ECO:0000256" key="1">
    <source>
        <dbReference type="ARBA" id="ARBA00004370"/>
    </source>
</evidence>
<dbReference type="GO" id="GO:0005886">
    <property type="term" value="C:plasma membrane"/>
    <property type="evidence" value="ECO:0007669"/>
    <property type="project" value="TreeGrafter"/>
</dbReference>
<keyword evidence="2" id="KW-0145">Chemotaxis</keyword>
<dbReference type="PROSITE" id="PS50111">
    <property type="entry name" value="CHEMOTAXIS_TRANSDUC_2"/>
    <property type="match status" value="1"/>
</dbReference>
<dbReference type="Gene3D" id="1.10.287.950">
    <property type="entry name" value="Methyl-accepting chemotaxis protein"/>
    <property type="match status" value="1"/>
</dbReference>
<evidence type="ECO:0000256" key="4">
    <source>
        <dbReference type="PROSITE-ProRule" id="PRU00284"/>
    </source>
</evidence>
<dbReference type="InterPro" id="IPR047347">
    <property type="entry name" value="YvaQ-like_sensor"/>
</dbReference>
<dbReference type="InterPro" id="IPR024478">
    <property type="entry name" value="HlyB_4HB_MCP"/>
</dbReference>
<dbReference type="Proteomes" id="UP000186228">
    <property type="component" value="Unassembled WGS sequence"/>
</dbReference>
<gene>
    <name evidence="8" type="ORF">GA0061100_11339</name>
</gene>
<feature type="domain" description="HAMP" evidence="7">
    <location>
        <begin position="218"/>
        <end position="271"/>
    </location>
</feature>
<evidence type="ECO:0000256" key="5">
    <source>
        <dbReference type="SAM" id="Phobius"/>
    </source>
</evidence>
<dbReference type="PROSITE" id="PS50885">
    <property type="entry name" value="HAMP"/>
    <property type="match status" value="2"/>
</dbReference>
<sequence length="650" mass="69255">MNPFKTFGVAARLVIGFGFTLLLMVGLTVYSVTKVDHINRDLTTINDVNSVKQRYAINFRGSVHDRAIAIRDVALLESEADRKQTIAVIAKLAASYAENEKRMAEMVAAPDAATDQERAILAEIGDIQGKTNPLVAQIIELEDAGNGEQAKKILSEQARPLFVAWLASINKFIDYQEGLNKSIGVDVRGIASGFKSLAFAALGIAILLSMVAVGITARSVVNPLSKLRESLKAMAEGNLEGNRHLEARFDEIGMLARAVATLRDAISAKAEEEAEIETKRAVVERERLAEEAREQNVIAEQTSDAVRQLAGALQALANGDLTQQITVPFIPSLDKVRLDFNAAVEKLRVAMQKVAENASAIAAGAKEIRSASNDLSQRTEQQAASVEETAAALEEITTTVTDSSERAQAAGQLVRQTKVSAQRSGGVVRNAIGAMGKIEASAADIANIVGVIDEIAFQTNLLALNAGVEAARAGEVGKGFAVVAQEVRELAQRSAKAAKEIKELITTSNDHVTNGVILVGETGNALKEIVAQVEEVDGNVTAIVQSSKEQALSLKEINTAVNTIDQGTQQNAAMVEQATAAAYSLAQEADALFHLLRQFDTGADLAATRKLPTPSITSIPRSATPVRRMAAKVVQSFGGNVALASDWEEF</sequence>
<feature type="domain" description="HAMP" evidence="7">
    <location>
        <begin position="300"/>
        <end position="352"/>
    </location>
</feature>
<evidence type="ECO:0000259" key="7">
    <source>
        <dbReference type="PROSITE" id="PS50885"/>
    </source>
</evidence>
<dbReference type="SUPFAM" id="SSF158472">
    <property type="entry name" value="HAMP domain-like"/>
    <property type="match status" value="1"/>
</dbReference>
<dbReference type="STRING" id="52131.GA0061100_11339"/>
<dbReference type="Pfam" id="PF00672">
    <property type="entry name" value="HAMP"/>
    <property type="match status" value="2"/>
</dbReference>
<keyword evidence="5" id="KW-0472">Membrane</keyword>
<evidence type="ECO:0000256" key="2">
    <source>
        <dbReference type="ARBA" id="ARBA00022500"/>
    </source>
</evidence>
<dbReference type="Pfam" id="PF00015">
    <property type="entry name" value="MCPsignal"/>
    <property type="match status" value="1"/>
</dbReference>
<dbReference type="SMART" id="SM00304">
    <property type="entry name" value="HAMP"/>
    <property type="match status" value="2"/>
</dbReference>
<dbReference type="OrthoDB" id="3378718at2"/>
<feature type="domain" description="Methyl-accepting transducer" evidence="6">
    <location>
        <begin position="357"/>
        <end position="586"/>
    </location>
</feature>
<dbReference type="PANTHER" id="PTHR43531:SF11">
    <property type="entry name" value="METHYL-ACCEPTING CHEMOTAXIS PROTEIN 3"/>
    <property type="match status" value="1"/>
</dbReference>
<proteinExistence type="inferred from homology"/>
<accession>A0A1C3W7U2</accession>
<dbReference type="GO" id="GO:0006935">
    <property type="term" value="P:chemotaxis"/>
    <property type="evidence" value="ECO:0007669"/>
    <property type="project" value="UniProtKB-KW"/>
</dbReference>
<reference evidence="9" key="1">
    <citation type="submission" date="2016-08" db="EMBL/GenBank/DDBJ databases">
        <authorList>
            <person name="Varghese N."/>
            <person name="Submissions Spin"/>
        </authorList>
    </citation>
    <scope>NUCLEOTIDE SEQUENCE [LARGE SCALE GENOMIC DNA]</scope>
    <source>
        <strain evidence="9">CCBAU 57015</strain>
    </source>
</reference>
<keyword evidence="5" id="KW-1133">Transmembrane helix</keyword>
<keyword evidence="5" id="KW-0812">Transmembrane</keyword>
<comment type="subcellular location">
    <subcellularLocation>
        <location evidence="1">Membrane</location>
    </subcellularLocation>
</comment>
<evidence type="ECO:0000256" key="3">
    <source>
        <dbReference type="ARBA" id="ARBA00029447"/>
    </source>
</evidence>
<dbReference type="InterPro" id="IPR051310">
    <property type="entry name" value="MCP_chemotaxis"/>
</dbReference>